<name>A0ABW5QM88_9HYPH</name>
<keyword evidence="1" id="KW-1133">Transmembrane helix</keyword>
<keyword evidence="4" id="KW-1185">Reference proteome</keyword>
<dbReference type="Gene3D" id="3.50.50.60">
    <property type="entry name" value="FAD/NAD(P)-binding domain"/>
    <property type="match status" value="2"/>
</dbReference>
<feature type="domain" description="FAD-dependent urate hydroxylase HpyO/Asp monooxygenase CreE-like FAD/NAD(P)-binding" evidence="2">
    <location>
        <begin position="8"/>
        <end position="155"/>
    </location>
</feature>
<dbReference type="SUPFAM" id="SSF51905">
    <property type="entry name" value="FAD/NAD(P)-binding domain"/>
    <property type="match status" value="1"/>
</dbReference>
<dbReference type="RefSeq" id="WP_386833678.1">
    <property type="nucleotide sequence ID" value="NZ_JBHUNP010000001.1"/>
</dbReference>
<gene>
    <name evidence="3" type="ORF">ACFSX5_11875</name>
</gene>
<accession>A0ABW5QM88</accession>
<dbReference type="InterPro" id="IPR052189">
    <property type="entry name" value="L-asp_N-monooxygenase_NS-form"/>
</dbReference>
<evidence type="ECO:0000259" key="2">
    <source>
        <dbReference type="Pfam" id="PF13454"/>
    </source>
</evidence>
<reference evidence="4" key="1">
    <citation type="journal article" date="2019" name="Int. J. Syst. Evol. Microbiol.">
        <title>The Global Catalogue of Microorganisms (GCM) 10K type strain sequencing project: providing services to taxonomists for standard genome sequencing and annotation.</title>
        <authorList>
            <consortium name="The Broad Institute Genomics Platform"/>
            <consortium name="The Broad Institute Genome Sequencing Center for Infectious Disease"/>
            <person name="Wu L."/>
            <person name="Ma J."/>
        </authorList>
    </citation>
    <scope>NUCLEOTIDE SEQUENCE [LARGE SCALE GENOMIC DNA]</scope>
    <source>
        <strain evidence="4">CCM 7427</strain>
    </source>
</reference>
<dbReference type="InterPro" id="IPR038732">
    <property type="entry name" value="HpyO/CreE_NAD-binding"/>
</dbReference>
<proteinExistence type="predicted"/>
<comment type="caution">
    <text evidence="3">The sequence shown here is derived from an EMBL/GenBank/DDBJ whole genome shotgun (WGS) entry which is preliminary data.</text>
</comment>
<keyword evidence="1" id="KW-0812">Transmembrane</keyword>
<dbReference type="Proteomes" id="UP001597521">
    <property type="component" value="Unassembled WGS sequence"/>
</dbReference>
<dbReference type="PANTHER" id="PTHR40254">
    <property type="entry name" value="BLR0577 PROTEIN"/>
    <property type="match status" value="1"/>
</dbReference>
<organism evidence="3 4">
    <name type="scientific">Devosia albogilva</name>
    <dbReference type="NCBI Taxonomy" id="429726"/>
    <lineage>
        <taxon>Bacteria</taxon>
        <taxon>Pseudomonadati</taxon>
        <taxon>Pseudomonadota</taxon>
        <taxon>Alphaproteobacteria</taxon>
        <taxon>Hyphomicrobiales</taxon>
        <taxon>Devosiaceae</taxon>
        <taxon>Devosia</taxon>
    </lineage>
</organism>
<dbReference type="PANTHER" id="PTHR40254:SF1">
    <property type="entry name" value="BLR0577 PROTEIN"/>
    <property type="match status" value="1"/>
</dbReference>
<sequence length="444" mass="48195">MTGERSIIIIGGGASGVLLAAHLLRDGGMGVRVTVIERRGEFGVGLAYSAMQRDHKVNVPARNMSAFADQPDHFRAWLVSRGYDPGPDGWWFAPRRLYGSYLGSLLEEVGRAARGRLLIVNGEAMAVRETERGISTHLTDGRVLEADLAVLALGHETQPARSKGLAVRAGSPQDTPIDPDDPVIILGSGLSMVDAWLSLAAAGHRGDILVVSRNGLLPQAHHDVPPLQFAAETVPTGKSIVTFLRWFRGQLDATIERGGDWRSVVDALRPHSQSIWQNWSERSRRQFLAHARPLWNVHRHRLPPELHDRMTAAIASGQMELIAGYFLDIAKADKGVVATIRRRGSKTTERIAVSRVYDCGGVSVDVAASSNPVLHDLVSSGRARPDPLRIGLDVSQDCAVSDAAGKTSSRLFAIGPLTRGRLWEIEAIPDIRIQAAELAAKLRA</sequence>
<dbReference type="EMBL" id="JBHUNP010000001">
    <property type="protein sequence ID" value="MFD2648491.1"/>
    <property type="molecule type" value="Genomic_DNA"/>
</dbReference>
<evidence type="ECO:0000313" key="4">
    <source>
        <dbReference type="Proteomes" id="UP001597521"/>
    </source>
</evidence>
<protein>
    <submittedName>
        <fullName evidence="3">FAD/NAD(P)-binding protein</fullName>
    </submittedName>
</protein>
<keyword evidence="1" id="KW-0472">Membrane</keyword>
<evidence type="ECO:0000313" key="3">
    <source>
        <dbReference type="EMBL" id="MFD2648491.1"/>
    </source>
</evidence>
<dbReference type="Pfam" id="PF13454">
    <property type="entry name" value="NAD_binding_9"/>
    <property type="match status" value="1"/>
</dbReference>
<dbReference type="InterPro" id="IPR036188">
    <property type="entry name" value="FAD/NAD-bd_sf"/>
</dbReference>
<evidence type="ECO:0000256" key="1">
    <source>
        <dbReference type="SAM" id="Phobius"/>
    </source>
</evidence>
<feature type="transmembrane region" description="Helical" evidence="1">
    <location>
        <begin position="6"/>
        <end position="24"/>
    </location>
</feature>